<organism evidence="1 2">
    <name type="scientific">Mesobacillus campisalis</name>
    <dbReference type="NCBI Taxonomy" id="1408103"/>
    <lineage>
        <taxon>Bacteria</taxon>
        <taxon>Bacillati</taxon>
        <taxon>Bacillota</taxon>
        <taxon>Bacilli</taxon>
        <taxon>Bacillales</taxon>
        <taxon>Bacillaceae</taxon>
        <taxon>Mesobacillus</taxon>
    </lineage>
</organism>
<gene>
    <name evidence="1" type="ORF">WQ57_12325</name>
</gene>
<dbReference type="Proteomes" id="UP000034166">
    <property type="component" value="Unassembled WGS sequence"/>
</dbReference>
<dbReference type="CDD" id="cd00657">
    <property type="entry name" value="Ferritin_like"/>
    <property type="match status" value="1"/>
</dbReference>
<dbReference type="EMBL" id="LAYY01000012">
    <property type="protein sequence ID" value="KKK37738.1"/>
    <property type="molecule type" value="Genomic_DNA"/>
</dbReference>
<name>A0A0M2SUB5_9BACI</name>
<dbReference type="RefSeq" id="WP_046524076.1">
    <property type="nucleotide sequence ID" value="NZ_LAYY01000012.1"/>
</dbReference>
<reference evidence="1 2" key="1">
    <citation type="submission" date="2015-04" db="EMBL/GenBank/DDBJ databases">
        <title>Taxonomic description and genome sequence of Bacillus campisalis sp. nov., a novel member of the genus Bacillus isolated from solar saltern.</title>
        <authorList>
            <person name="Mathan Kumar R."/>
            <person name="Kaur G."/>
            <person name="Kumar A."/>
            <person name="Singh N.K."/>
            <person name="Kaur N."/>
            <person name="Kumar N."/>
            <person name="Mayilraj S."/>
        </authorList>
    </citation>
    <scope>NUCLEOTIDE SEQUENCE [LARGE SCALE GENOMIC DNA]</scope>
    <source>
        <strain evidence="1 2">SA2-6</strain>
    </source>
</reference>
<dbReference type="PATRIC" id="fig|1408103.3.peg.2772"/>
<dbReference type="InterPro" id="IPR009078">
    <property type="entry name" value="Ferritin-like_SF"/>
</dbReference>
<evidence type="ECO:0000313" key="2">
    <source>
        <dbReference type="Proteomes" id="UP000034166"/>
    </source>
</evidence>
<evidence type="ECO:0008006" key="3">
    <source>
        <dbReference type="Google" id="ProtNLM"/>
    </source>
</evidence>
<dbReference type="SUPFAM" id="SSF47240">
    <property type="entry name" value="Ferritin-like"/>
    <property type="match status" value="1"/>
</dbReference>
<dbReference type="AlphaFoldDB" id="A0A0M2SUB5"/>
<accession>A0A0M2SUB5</accession>
<keyword evidence="2" id="KW-1185">Reference proteome</keyword>
<proteinExistence type="predicted"/>
<sequence>MNQTQNQVPQPPNAITTKDILYLKDALSWELLAFKKFHFLAQHAENQEIKEALDTAGRMHQDHYQRLLSHLQVNNNDAMANFNNNQTQH</sequence>
<dbReference type="OrthoDB" id="1799385at2"/>
<comment type="caution">
    <text evidence="1">The sequence shown here is derived from an EMBL/GenBank/DDBJ whole genome shotgun (WGS) entry which is preliminary data.</text>
</comment>
<protein>
    <recommendedName>
        <fullName evidence="3">Rubrerythrin family protein</fullName>
    </recommendedName>
</protein>
<evidence type="ECO:0000313" key="1">
    <source>
        <dbReference type="EMBL" id="KKK37738.1"/>
    </source>
</evidence>